<evidence type="ECO:0000256" key="7">
    <source>
        <dbReference type="ARBA" id="ARBA00022918"/>
    </source>
</evidence>
<keyword evidence="2" id="KW-0808">Transferase</keyword>
<organism evidence="11 12">
    <name type="scientific">Chara braunii</name>
    <name type="common">Braun's stonewort</name>
    <dbReference type="NCBI Taxonomy" id="69332"/>
    <lineage>
        <taxon>Eukaryota</taxon>
        <taxon>Viridiplantae</taxon>
        <taxon>Streptophyta</taxon>
        <taxon>Charophyceae</taxon>
        <taxon>Charales</taxon>
        <taxon>Characeae</taxon>
        <taxon>Chara</taxon>
    </lineage>
</organism>
<feature type="compositionally biased region" description="Acidic residues" evidence="9">
    <location>
        <begin position="1075"/>
        <end position="1088"/>
    </location>
</feature>
<keyword evidence="5" id="KW-0255">Endonuclease</keyword>
<keyword evidence="12" id="KW-1185">Reference proteome</keyword>
<evidence type="ECO:0000259" key="10">
    <source>
        <dbReference type="PROSITE" id="PS50878"/>
    </source>
</evidence>
<keyword evidence="4" id="KW-0540">Nuclease</keyword>
<evidence type="ECO:0000256" key="8">
    <source>
        <dbReference type="ARBA" id="ARBA00023268"/>
    </source>
</evidence>
<feature type="compositionally biased region" description="Acidic residues" evidence="9">
    <location>
        <begin position="1239"/>
        <end position="1250"/>
    </location>
</feature>
<dbReference type="InterPro" id="IPR007021">
    <property type="entry name" value="DUF659"/>
</dbReference>
<comment type="caution">
    <text evidence="11">The sequence shown here is derived from an EMBL/GenBank/DDBJ whole genome shotgun (WGS) entry which is preliminary data.</text>
</comment>
<dbReference type="InterPro" id="IPR000477">
    <property type="entry name" value="RT_dom"/>
</dbReference>
<dbReference type="GO" id="GO:0006508">
    <property type="term" value="P:proteolysis"/>
    <property type="evidence" value="ECO:0007669"/>
    <property type="project" value="UniProtKB-KW"/>
</dbReference>
<dbReference type="EMBL" id="BFEA01000089">
    <property type="protein sequence ID" value="GBG67608.1"/>
    <property type="molecule type" value="Genomic_DNA"/>
</dbReference>
<dbReference type="PROSITE" id="PS50878">
    <property type="entry name" value="RT_POL"/>
    <property type="match status" value="1"/>
</dbReference>
<proteinExistence type="predicted"/>
<dbReference type="InterPro" id="IPR050951">
    <property type="entry name" value="Retrovirus_Pol_polyprotein"/>
</dbReference>
<sequence>MGPGELEELRRQIDEMIDKGWIKPSEFEFGAPVLFVPKKGGKLRMCIDYRGLNRITRKNVYPLRRIDDLLDVAGGCKVFSKIDLKSGYHQIEVDPADQHKTAFKTRDGLYEFTVMPFGLTNAPATFQSLMDKVLREQIGRFVVVYLNDIMIFSKSMEEHLKHLEEVLAILKKTQLHLNLEKSKFGKDSVIYLGHRLSAADLEPEATKIEVIRDWPQSANILELRSFLGLTSYYRKFVPRFSIIARPLSRLTNKNVSYSSDAVCTEAFRTLKEALVSYSVLRIVDPKLTFVVTTDASQYGIGAVLQQDDGDGRRPLKFYSKRMPSVKVATSTYMRELYALRMADIGGGSGDSGRRRRKTVAEKGKENVASTSATPTSTVTSDPSLFVPQDKARQDKLQREKPVWKYAEQGQEAGAKGKGEYWVRCRLCMQIWRGTSSRAVEHHLKTQKPCPLCTGEMVNELVNAGGKVLPGDKNTRYLLKNYRQLHGIPEGGVDQTEKADEVVEIPAYLEPQPPPTAGRAAPPCDAGDLHKENALDAAGGEVSGSNTRLSSLQQSTIRRWVDNNAQKKLDIAWAEAMFRAGIPFNFLNFETTQKLHEVYLQVAKSRPQVKLPSFNHMRTVMLDIVYMRVQKTVEPLTTCWDVSGCTFITDGSSDRRERPVMNFLAAGVDGAVLVVTVSMSEREKTGPASAKLWEKIMREIGLRRINAICTDNAEVNKRAAQILERRTDKEVARIPWVPCTAHCCSLLLRDLSKLDWVKHTVKRGHTIVKFIRNHHSTNSLMMTVDDSLSLLRPTEVRFGLIYQMLERIYDRRAVLKDMVNGRNAAKWNAIRWSTSKLRARSDLVYFTLRSDEWWTGLNKVVEVMEPVFGLLRRMDQDGTAPTNLVEYDNMIQRKLNHVVLMVEQRASVMEKVKDRMKMMRQPVHAAAFLLDPRKRDPRWLHDQDSALVQNAMRFLSRQKIAIKVMGMWSTASPVERNWASMDFIHSKRRNKLSPESLAKLVYIHWNMQLLRVPETKNNGFVDLWCDFVEPAPEPEENDGSVSKGPEDEAEKTEEEIVREQRLTKTLKGRVPRNLEDKDEELTDDSDLDDELWKGKCGFSEDSSGSEEDDDDDSDFELRSESSVPGTMYVGRRRTGRQCREPRRAAMEPGVRETSLYNPQSDVEFARLDTDVETLLETRVDKDEEDANRAKAMADRETELVNKRMMEEEARRAAIPTRREIERGLKQAREHQQQIDQALEVVEEGEEEEEEHQAEVGDYMSQEEEAEGMVQPQEGEEMEHQEEEEGTVQGGEEEEMQQEEEGEGLAQQKMQHGEVDTARKDEPVPQRQQSTHAGPGQRSFRSPRRRYRNSPQGGRMSSMTTCG</sequence>
<dbReference type="GO" id="GO:0004519">
    <property type="term" value="F:endonuclease activity"/>
    <property type="evidence" value="ECO:0007669"/>
    <property type="project" value="UniProtKB-KW"/>
</dbReference>
<feature type="compositionally biased region" description="Acidic residues" evidence="9">
    <location>
        <begin position="1102"/>
        <end position="1113"/>
    </location>
</feature>
<evidence type="ECO:0000256" key="3">
    <source>
        <dbReference type="ARBA" id="ARBA00022695"/>
    </source>
</evidence>
<evidence type="ECO:0000313" key="11">
    <source>
        <dbReference type="EMBL" id="GBG67608.1"/>
    </source>
</evidence>
<evidence type="ECO:0000256" key="4">
    <source>
        <dbReference type="ARBA" id="ARBA00022722"/>
    </source>
</evidence>
<feature type="domain" description="Reverse transcriptase" evidence="10">
    <location>
        <begin position="17"/>
        <end position="196"/>
    </location>
</feature>
<dbReference type="Gramene" id="GBG67608">
    <property type="protein sequence ID" value="GBG67608"/>
    <property type="gene ID" value="CBR_g738"/>
</dbReference>
<dbReference type="PANTHER" id="PTHR37984">
    <property type="entry name" value="PROTEIN CBG26694"/>
    <property type="match status" value="1"/>
</dbReference>
<dbReference type="Pfam" id="PF17919">
    <property type="entry name" value="RT_RNaseH_2"/>
    <property type="match status" value="1"/>
</dbReference>
<evidence type="ECO:0000256" key="6">
    <source>
        <dbReference type="ARBA" id="ARBA00022801"/>
    </source>
</evidence>
<feature type="compositionally biased region" description="Basic and acidic residues" evidence="9">
    <location>
        <begin position="1216"/>
        <end position="1231"/>
    </location>
</feature>
<keyword evidence="7" id="KW-0695">RNA-directed DNA polymerase</keyword>
<name>A0A388KC24_CHABU</name>
<dbReference type="InterPro" id="IPR043128">
    <property type="entry name" value="Rev_trsase/Diguanyl_cyclase"/>
</dbReference>
<feature type="compositionally biased region" description="Low complexity" evidence="9">
    <location>
        <begin position="367"/>
        <end position="383"/>
    </location>
</feature>
<evidence type="ECO:0000256" key="9">
    <source>
        <dbReference type="SAM" id="MobiDB-lite"/>
    </source>
</evidence>
<feature type="region of interest" description="Disordered" evidence="9">
    <location>
        <begin position="347"/>
        <end position="384"/>
    </location>
</feature>
<dbReference type="Proteomes" id="UP000265515">
    <property type="component" value="Unassembled WGS sequence"/>
</dbReference>
<feature type="region of interest" description="Disordered" evidence="9">
    <location>
        <begin position="1216"/>
        <end position="1361"/>
    </location>
</feature>
<reference evidence="11 12" key="1">
    <citation type="journal article" date="2018" name="Cell">
        <title>The Chara Genome: Secondary Complexity and Implications for Plant Terrestrialization.</title>
        <authorList>
            <person name="Nishiyama T."/>
            <person name="Sakayama H."/>
            <person name="Vries J.D."/>
            <person name="Buschmann H."/>
            <person name="Saint-Marcoux D."/>
            <person name="Ullrich K.K."/>
            <person name="Haas F.B."/>
            <person name="Vanderstraeten L."/>
            <person name="Becker D."/>
            <person name="Lang D."/>
            <person name="Vosolsobe S."/>
            <person name="Rombauts S."/>
            <person name="Wilhelmsson P.K.I."/>
            <person name="Janitza P."/>
            <person name="Kern R."/>
            <person name="Heyl A."/>
            <person name="Rumpler F."/>
            <person name="Villalobos L.I.A.C."/>
            <person name="Clay J.M."/>
            <person name="Skokan R."/>
            <person name="Toyoda A."/>
            <person name="Suzuki Y."/>
            <person name="Kagoshima H."/>
            <person name="Schijlen E."/>
            <person name="Tajeshwar N."/>
            <person name="Catarino B."/>
            <person name="Hetherington A.J."/>
            <person name="Saltykova A."/>
            <person name="Bonnot C."/>
            <person name="Breuninger H."/>
            <person name="Symeonidi A."/>
            <person name="Radhakrishnan G.V."/>
            <person name="Van Nieuwerburgh F."/>
            <person name="Deforce D."/>
            <person name="Chang C."/>
            <person name="Karol K.G."/>
            <person name="Hedrich R."/>
            <person name="Ulvskov P."/>
            <person name="Glockner G."/>
            <person name="Delwiche C.F."/>
            <person name="Petrasek J."/>
            <person name="Van de Peer Y."/>
            <person name="Friml J."/>
            <person name="Beilby M."/>
            <person name="Dolan L."/>
            <person name="Kohara Y."/>
            <person name="Sugano S."/>
            <person name="Fujiyama A."/>
            <person name="Delaux P.-M."/>
            <person name="Quint M."/>
            <person name="TheiBen G."/>
            <person name="Hagemann M."/>
            <person name="Harholt J."/>
            <person name="Dunand C."/>
            <person name="Zachgo S."/>
            <person name="Langdale J."/>
            <person name="Maumus F."/>
            <person name="Straeten D.V.D."/>
            <person name="Gould S.B."/>
            <person name="Rensing S.A."/>
        </authorList>
    </citation>
    <scope>NUCLEOTIDE SEQUENCE [LARGE SCALE GENOMIC DNA]</scope>
    <source>
        <strain evidence="11 12">S276</strain>
    </source>
</reference>
<dbReference type="FunFam" id="3.30.70.270:FF:000020">
    <property type="entry name" value="Transposon Tf2-6 polyprotein-like Protein"/>
    <property type="match status" value="1"/>
</dbReference>
<protein>
    <recommendedName>
        <fullName evidence="10">Reverse transcriptase domain-containing protein</fullName>
    </recommendedName>
</protein>
<keyword evidence="3" id="KW-0548">Nucleotidyltransferase</keyword>
<keyword evidence="6" id="KW-0378">Hydrolase</keyword>
<dbReference type="GO" id="GO:0008233">
    <property type="term" value="F:peptidase activity"/>
    <property type="evidence" value="ECO:0007669"/>
    <property type="project" value="UniProtKB-KW"/>
</dbReference>
<feature type="compositionally biased region" description="Acidic residues" evidence="9">
    <location>
        <begin position="1272"/>
        <end position="1301"/>
    </location>
</feature>
<dbReference type="GO" id="GO:0003964">
    <property type="term" value="F:RNA-directed DNA polymerase activity"/>
    <property type="evidence" value="ECO:0007669"/>
    <property type="project" value="UniProtKB-KW"/>
</dbReference>
<gene>
    <name evidence="11" type="ORF">CBR_g738</name>
</gene>
<dbReference type="InterPro" id="IPR012337">
    <property type="entry name" value="RNaseH-like_sf"/>
</dbReference>
<accession>A0A388KC24</accession>
<dbReference type="Pfam" id="PF04937">
    <property type="entry name" value="DUF659"/>
    <property type="match status" value="1"/>
</dbReference>
<dbReference type="SUPFAM" id="SSF56672">
    <property type="entry name" value="DNA/RNA polymerases"/>
    <property type="match status" value="1"/>
</dbReference>
<evidence type="ECO:0000256" key="5">
    <source>
        <dbReference type="ARBA" id="ARBA00022759"/>
    </source>
</evidence>
<dbReference type="PANTHER" id="PTHR37984:SF5">
    <property type="entry name" value="PROTEIN NYNRIN-LIKE"/>
    <property type="match status" value="1"/>
</dbReference>
<keyword evidence="8" id="KW-0511">Multifunctional enzyme</keyword>
<dbReference type="Gene3D" id="3.30.70.270">
    <property type="match status" value="2"/>
</dbReference>
<dbReference type="SUPFAM" id="SSF53098">
    <property type="entry name" value="Ribonuclease H-like"/>
    <property type="match status" value="1"/>
</dbReference>
<evidence type="ECO:0000256" key="1">
    <source>
        <dbReference type="ARBA" id="ARBA00022670"/>
    </source>
</evidence>
<dbReference type="FunFam" id="3.10.10.10:FF:000007">
    <property type="entry name" value="Retrovirus-related Pol polyprotein from transposon 17.6-like Protein"/>
    <property type="match status" value="1"/>
</dbReference>
<dbReference type="InterPro" id="IPR041577">
    <property type="entry name" value="RT_RNaseH_2"/>
</dbReference>
<dbReference type="Gene3D" id="3.10.10.10">
    <property type="entry name" value="HIV Type 1 Reverse Transcriptase, subunit A, domain 1"/>
    <property type="match status" value="1"/>
</dbReference>
<feature type="compositionally biased region" description="Basic and acidic residues" evidence="9">
    <location>
        <begin position="1309"/>
        <end position="1322"/>
    </location>
</feature>
<dbReference type="Pfam" id="PF00078">
    <property type="entry name" value="RVT_1"/>
    <property type="match status" value="1"/>
</dbReference>
<evidence type="ECO:0000256" key="2">
    <source>
        <dbReference type="ARBA" id="ARBA00022679"/>
    </source>
</evidence>
<feature type="compositionally biased region" description="Polar residues" evidence="9">
    <location>
        <begin position="1349"/>
        <end position="1361"/>
    </location>
</feature>
<dbReference type="CDD" id="cd01647">
    <property type="entry name" value="RT_LTR"/>
    <property type="match status" value="1"/>
</dbReference>
<feature type="region of interest" description="Disordered" evidence="9">
    <location>
        <begin position="1030"/>
        <end position="1156"/>
    </location>
</feature>
<dbReference type="InterPro" id="IPR043502">
    <property type="entry name" value="DNA/RNA_pol_sf"/>
</dbReference>
<evidence type="ECO:0000313" key="12">
    <source>
        <dbReference type="Proteomes" id="UP000265515"/>
    </source>
</evidence>
<keyword evidence="1" id="KW-0645">Protease</keyword>